<feature type="compositionally biased region" description="Basic and acidic residues" evidence="1">
    <location>
        <begin position="218"/>
        <end position="237"/>
    </location>
</feature>
<protein>
    <submittedName>
        <fullName evidence="2">Uncharacterized protein</fullName>
    </submittedName>
</protein>
<evidence type="ECO:0000313" key="2">
    <source>
        <dbReference type="EMBL" id="KIY51561.1"/>
    </source>
</evidence>
<feature type="compositionally biased region" description="Polar residues" evidence="1">
    <location>
        <begin position="342"/>
        <end position="364"/>
    </location>
</feature>
<feature type="region of interest" description="Disordered" evidence="1">
    <location>
        <begin position="198"/>
        <end position="390"/>
    </location>
</feature>
<dbReference type="OrthoDB" id="3358956at2759"/>
<evidence type="ECO:0000256" key="1">
    <source>
        <dbReference type="SAM" id="MobiDB-lite"/>
    </source>
</evidence>
<gene>
    <name evidence="2" type="ORF">FISHEDRAFT_56700</name>
</gene>
<evidence type="ECO:0000313" key="3">
    <source>
        <dbReference type="Proteomes" id="UP000054144"/>
    </source>
</evidence>
<feature type="compositionally biased region" description="Acidic residues" evidence="1">
    <location>
        <begin position="373"/>
        <end position="387"/>
    </location>
</feature>
<organism evidence="2 3">
    <name type="scientific">Fistulina hepatica ATCC 64428</name>
    <dbReference type="NCBI Taxonomy" id="1128425"/>
    <lineage>
        <taxon>Eukaryota</taxon>
        <taxon>Fungi</taxon>
        <taxon>Dikarya</taxon>
        <taxon>Basidiomycota</taxon>
        <taxon>Agaricomycotina</taxon>
        <taxon>Agaricomycetes</taxon>
        <taxon>Agaricomycetidae</taxon>
        <taxon>Agaricales</taxon>
        <taxon>Fistulinaceae</taxon>
        <taxon>Fistulina</taxon>
    </lineage>
</organism>
<reference evidence="2 3" key="1">
    <citation type="journal article" date="2015" name="Fungal Genet. Biol.">
        <title>Evolution of novel wood decay mechanisms in Agaricales revealed by the genome sequences of Fistulina hepatica and Cylindrobasidium torrendii.</title>
        <authorList>
            <person name="Floudas D."/>
            <person name="Held B.W."/>
            <person name="Riley R."/>
            <person name="Nagy L.G."/>
            <person name="Koehler G."/>
            <person name="Ransdell A.S."/>
            <person name="Younus H."/>
            <person name="Chow J."/>
            <person name="Chiniquy J."/>
            <person name="Lipzen A."/>
            <person name="Tritt A."/>
            <person name="Sun H."/>
            <person name="Haridas S."/>
            <person name="LaButti K."/>
            <person name="Ohm R.A."/>
            <person name="Kues U."/>
            <person name="Blanchette R.A."/>
            <person name="Grigoriev I.V."/>
            <person name="Minto R.E."/>
            <person name="Hibbett D.S."/>
        </authorList>
    </citation>
    <scope>NUCLEOTIDE SEQUENCE [LARGE SCALE GENOMIC DNA]</scope>
    <source>
        <strain evidence="2 3">ATCC 64428</strain>
    </source>
</reference>
<dbReference type="AlphaFoldDB" id="A0A0D7AJT1"/>
<feature type="compositionally biased region" description="Polar residues" evidence="1">
    <location>
        <begin position="276"/>
        <end position="289"/>
    </location>
</feature>
<dbReference type="EMBL" id="KN881650">
    <property type="protein sequence ID" value="KIY51561.1"/>
    <property type="molecule type" value="Genomic_DNA"/>
</dbReference>
<name>A0A0D7AJT1_9AGAR</name>
<dbReference type="Proteomes" id="UP000054144">
    <property type="component" value="Unassembled WGS sequence"/>
</dbReference>
<proteinExistence type="predicted"/>
<keyword evidence="3" id="KW-1185">Reference proteome</keyword>
<sequence length="442" mass="49192">MALAAHEYDQIRRLCHDQDTVDLAVEICRKAKTRTQPGSGFSLWSTAAIPAICAYMASTKLGNNLISRDSAQTVSCLNKQKFDQDLRTVMNVIEGDKAKGPHVSFDKLISEHGKPDGVEKLKLSHWLREVQRLLPGGGIKAAELCAVYFWVCNSWKPDFLDANQFCQIEDIELKQFQQLQKRISTKAGGLKTKMIEDMKKTVIPPRSPFKRSAPADLFLERSPKKPHRELPTNDRVTRSSALHEAASSSQTAQRELRPASPSKHIPPPPRAPVKQSMVSDSAPMTTAQSLGLGPKRTRELPSNSPRKAHSGTPAPEPATPIKPKLSFDLKVTFTPEDEPASPTKSAPPTKRASTSPRKMVTRSSRAAEKAAEEAMDVDEPQSSEEEKEAPVRRRYRPVFVDTLQWSRRDKRVVQMYKRGDAVRADLIAKHGYPQQLRVAAGL</sequence>
<accession>A0A0D7AJT1</accession>